<sequence length="555" mass="59041">MLKSFLVLFSVALFTVAFGTDGDNFIKVNVGGPELLDIGFLADEDYFFAESSGAVQAYTAPEFDVPPSLWGEIYRTHRYAEGGSLTYKFPVPNGAYKVGLMFMEQFDGAGRAGGRVMDLFINGQPLDKGIDVWSLAGGKLFEPYFLQKLDISPVDGFITITLDPVVENPMLSGIVVEGAGASSILWNTVNGATPTPSPAAGGEAAPVAAPVIELPTVTPTATPVPTTAAASNVAGSASGVWSDVRYGSGFPIPRHEACAVFAEGLVYNIGGRGMKETSVYNPMTKTWGTRSGPPVELNHMQCVYYKSQIWVGGSWYGKFPMEKEQEVMWVYDISSDSWLQKTGLAEGRRRGGGAFVLYEDKMYLSHGAIGGHGPHAVSTGLFDVYDPATDRWTALNPAPNARDHTAGAIVNGKLCVAGGRDGGQADFWNANVGPIDCYNFKTNAWEVKAPLPVPRGGTMVGATCDGLLMVAGGEGKTVENTVGQAFDRVDLFREESNTFEEASYMTSRRHGSGLAITSCECGHIYVPSGSAGLGGGPEVDTMDVWTADGVIRTCV</sequence>
<dbReference type="Gene3D" id="2.60.120.430">
    <property type="entry name" value="Galactose-binding lectin"/>
    <property type="match status" value="1"/>
</dbReference>
<dbReference type="AlphaFoldDB" id="A0A2V3IWB7"/>
<dbReference type="InterPro" id="IPR021720">
    <property type="entry name" value="Malectin_dom"/>
</dbReference>
<dbReference type="OrthoDB" id="45365at2759"/>
<dbReference type="PANTHER" id="PTHR45632:SF24">
    <property type="entry name" value="GALACTOSE OXIDASE"/>
    <property type="match status" value="1"/>
</dbReference>
<dbReference type="PANTHER" id="PTHR45632">
    <property type="entry name" value="LD33804P"/>
    <property type="match status" value="1"/>
</dbReference>
<feature type="signal peptide" evidence="1">
    <location>
        <begin position="1"/>
        <end position="19"/>
    </location>
</feature>
<feature type="chain" id="PRO_5015837749" evidence="1">
    <location>
        <begin position="20"/>
        <end position="555"/>
    </location>
</feature>
<proteinExistence type="predicted"/>
<comment type="caution">
    <text evidence="3">The sequence shown here is derived from an EMBL/GenBank/DDBJ whole genome shotgun (WGS) entry which is preliminary data.</text>
</comment>
<feature type="domain" description="Malectin" evidence="2">
    <location>
        <begin position="26"/>
        <end position="162"/>
    </location>
</feature>
<dbReference type="SMART" id="SM00612">
    <property type="entry name" value="Kelch"/>
    <property type="match status" value="3"/>
</dbReference>
<evidence type="ECO:0000259" key="2">
    <source>
        <dbReference type="Pfam" id="PF11721"/>
    </source>
</evidence>
<protein>
    <submittedName>
        <fullName evidence="3">Kelch-like protein terF</fullName>
    </submittedName>
</protein>
<keyword evidence="4" id="KW-1185">Reference proteome</keyword>
<dbReference type="InterPro" id="IPR006652">
    <property type="entry name" value="Kelch_1"/>
</dbReference>
<name>A0A2V3IWB7_9FLOR</name>
<accession>A0A2V3IWB7</accession>
<evidence type="ECO:0000313" key="3">
    <source>
        <dbReference type="EMBL" id="PXF46401.1"/>
    </source>
</evidence>
<dbReference type="Proteomes" id="UP000247409">
    <property type="component" value="Unassembled WGS sequence"/>
</dbReference>
<dbReference type="Gene3D" id="2.120.10.80">
    <property type="entry name" value="Kelch-type beta propeller"/>
    <property type="match status" value="2"/>
</dbReference>
<organism evidence="3 4">
    <name type="scientific">Gracilariopsis chorda</name>
    <dbReference type="NCBI Taxonomy" id="448386"/>
    <lineage>
        <taxon>Eukaryota</taxon>
        <taxon>Rhodophyta</taxon>
        <taxon>Florideophyceae</taxon>
        <taxon>Rhodymeniophycidae</taxon>
        <taxon>Gracilariales</taxon>
        <taxon>Gracilariaceae</taxon>
        <taxon>Gracilariopsis</taxon>
    </lineage>
</organism>
<dbReference type="STRING" id="448386.A0A2V3IWB7"/>
<dbReference type="SUPFAM" id="SSF50965">
    <property type="entry name" value="Galactose oxidase, central domain"/>
    <property type="match status" value="1"/>
</dbReference>
<dbReference type="Pfam" id="PF11721">
    <property type="entry name" value="Malectin"/>
    <property type="match status" value="1"/>
</dbReference>
<dbReference type="InterPro" id="IPR011043">
    <property type="entry name" value="Gal_Oxase/kelch_b-propeller"/>
</dbReference>
<dbReference type="EMBL" id="NBIV01000039">
    <property type="protein sequence ID" value="PXF46401.1"/>
    <property type="molecule type" value="Genomic_DNA"/>
</dbReference>
<evidence type="ECO:0000313" key="4">
    <source>
        <dbReference type="Proteomes" id="UP000247409"/>
    </source>
</evidence>
<gene>
    <name evidence="3" type="ORF">BWQ96_03795</name>
</gene>
<evidence type="ECO:0000256" key="1">
    <source>
        <dbReference type="SAM" id="SignalP"/>
    </source>
</evidence>
<keyword evidence="1" id="KW-0732">Signal</keyword>
<reference evidence="3 4" key="1">
    <citation type="journal article" date="2018" name="Mol. Biol. Evol.">
        <title>Analysis of the draft genome of the red seaweed Gracilariopsis chorda provides insights into genome size evolution in Rhodophyta.</title>
        <authorList>
            <person name="Lee J."/>
            <person name="Yang E.C."/>
            <person name="Graf L."/>
            <person name="Yang J.H."/>
            <person name="Qiu H."/>
            <person name="Zel Zion U."/>
            <person name="Chan C.X."/>
            <person name="Stephens T.G."/>
            <person name="Weber A.P.M."/>
            <person name="Boo G.H."/>
            <person name="Boo S.M."/>
            <person name="Kim K.M."/>
            <person name="Shin Y."/>
            <person name="Jung M."/>
            <person name="Lee S.J."/>
            <person name="Yim H.S."/>
            <person name="Lee J.H."/>
            <person name="Bhattacharya D."/>
            <person name="Yoon H.S."/>
        </authorList>
    </citation>
    <scope>NUCLEOTIDE SEQUENCE [LARGE SCALE GENOMIC DNA]</scope>
    <source>
        <strain evidence="3 4">SKKU-2015</strain>
        <tissue evidence="3">Whole body</tissue>
    </source>
</reference>
<dbReference type="InterPro" id="IPR015915">
    <property type="entry name" value="Kelch-typ_b-propeller"/>
</dbReference>